<keyword evidence="2" id="KW-1185">Reference proteome</keyword>
<evidence type="ECO:0000313" key="2">
    <source>
        <dbReference type="Proteomes" id="UP000262621"/>
    </source>
</evidence>
<proteinExistence type="predicted"/>
<comment type="caution">
    <text evidence="1">The sequence shown here is derived from an EMBL/GenBank/DDBJ whole genome shotgun (WGS) entry which is preliminary data.</text>
</comment>
<dbReference type="OrthoDB" id="3386020at2"/>
<accession>A0A372G2P8</accession>
<organism evidence="1 2">
    <name type="scientific">Micromonospora craniellae</name>
    <dbReference type="NCBI Taxonomy" id="2294034"/>
    <lineage>
        <taxon>Bacteria</taxon>
        <taxon>Bacillati</taxon>
        <taxon>Actinomycetota</taxon>
        <taxon>Actinomycetes</taxon>
        <taxon>Micromonosporales</taxon>
        <taxon>Micromonosporaceae</taxon>
        <taxon>Micromonospora</taxon>
    </lineage>
</organism>
<reference evidence="1 2" key="1">
    <citation type="submission" date="2018-08" db="EMBL/GenBank/DDBJ databases">
        <title>Verrucosispora craniellae sp. nov., isolated from a marine sponge in the South China Sea.</title>
        <authorList>
            <person name="Li L."/>
            <person name="Lin H.W."/>
        </authorList>
    </citation>
    <scope>NUCLEOTIDE SEQUENCE [LARGE SCALE GENOMIC DNA]</scope>
    <source>
        <strain evidence="1 2">LHW63014</strain>
    </source>
</reference>
<dbReference type="AlphaFoldDB" id="A0A372G2P8"/>
<sequence>MQVSQALDMIEALLRAAEHPDITAVQRYGRDAQPGGQSPAGVKALHRSGSAAMLWAAVPPRDATPVPLPSDPLPPRWRAARILVLAHQLLDVARPDQLAQWELCRQAGVESPIAAALRLNARDGSVVYLRGTSAGGTSREPETDPFPDWQIPEGVREWHLRVNAPSAGPVPA</sequence>
<name>A0A372G2P8_9ACTN</name>
<dbReference type="RefSeq" id="WP_117227287.1">
    <property type="nucleotide sequence ID" value="NZ_CP061725.1"/>
</dbReference>
<evidence type="ECO:0000313" key="1">
    <source>
        <dbReference type="EMBL" id="RFS47036.1"/>
    </source>
</evidence>
<dbReference type="EMBL" id="QVFU01000005">
    <property type="protein sequence ID" value="RFS47036.1"/>
    <property type="molecule type" value="Genomic_DNA"/>
</dbReference>
<dbReference type="Proteomes" id="UP000262621">
    <property type="component" value="Unassembled WGS sequence"/>
</dbReference>
<gene>
    <name evidence="1" type="ORF">D0Q02_07700</name>
</gene>
<protein>
    <submittedName>
        <fullName evidence="1">Uncharacterized protein</fullName>
    </submittedName>
</protein>